<evidence type="ECO:0000256" key="1">
    <source>
        <dbReference type="ARBA" id="ARBA00023125"/>
    </source>
</evidence>
<sequence length="99" mass="11092">MSRNPDRCPTHPGELLREDVIPATGKPKAEIARMLGISRQHLHDILAERKPVRAEVAVRLAKLFGNEPLVWIRMQGAYDAWHASREVDVSAVPTLYAAE</sequence>
<dbReference type="PROSITE" id="PS50943">
    <property type="entry name" value="HTH_CROC1"/>
    <property type="match status" value="1"/>
</dbReference>
<dbReference type="AlphaFoldDB" id="A0A1J5PZG1"/>
<name>A0A1J5PZG1_9ZZZZ</name>
<comment type="caution">
    <text evidence="3">The sequence shown here is derived from an EMBL/GenBank/DDBJ whole genome shotgun (WGS) entry which is preliminary data.</text>
</comment>
<feature type="domain" description="HTH cro/C1-type" evidence="2">
    <location>
        <begin position="29"/>
        <end position="72"/>
    </location>
</feature>
<organism evidence="3">
    <name type="scientific">mine drainage metagenome</name>
    <dbReference type="NCBI Taxonomy" id="410659"/>
    <lineage>
        <taxon>unclassified sequences</taxon>
        <taxon>metagenomes</taxon>
        <taxon>ecological metagenomes</taxon>
    </lineage>
</organism>
<evidence type="ECO:0000313" key="3">
    <source>
        <dbReference type="EMBL" id="OIQ70667.1"/>
    </source>
</evidence>
<proteinExistence type="predicted"/>
<protein>
    <submittedName>
        <fullName evidence="3">Putative HTH-type transcriptional regulator YbaQ</fullName>
    </submittedName>
</protein>
<dbReference type="CDD" id="cd00093">
    <property type="entry name" value="HTH_XRE"/>
    <property type="match status" value="1"/>
</dbReference>
<accession>A0A1J5PZG1</accession>
<evidence type="ECO:0000259" key="2">
    <source>
        <dbReference type="PROSITE" id="PS50943"/>
    </source>
</evidence>
<dbReference type="EMBL" id="MLJW01004089">
    <property type="protein sequence ID" value="OIQ70667.1"/>
    <property type="molecule type" value="Genomic_DNA"/>
</dbReference>
<dbReference type="InterPro" id="IPR001387">
    <property type="entry name" value="Cro/C1-type_HTH"/>
</dbReference>
<gene>
    <name evidence="3" type="primary">ybaQ_12</name>
    <name evidence="3" type="ORF">GALL_477190</name>
</gene>
<dbReference type="Pfam" id="PF01381">
    <property type="entry name" value="HTH_3"/>
    <property type="match status" value="1"/>
</dbReference>
<dbReference type="InterPro" id="IPR010982">
    <property type="entry name" value="Lambda_DNA-bd_dom_sf"/>
</dbReference>
<dbReference type="Gene3D" id="1.10.260.40">
    <property type="entry name" value="lambda repressor-like DNA-binding domains"/>
    <property type="match status" value="1"/>
</dbReference>
<dbReference type="PANTHER" id="PTHR36924">
    <property type="entry name" value="ANTITOXIN HIGA-1"/>
    <property type="match status" value="1"/>
</dbReference>
<dbReference type="GO" id="GO:0003677">
    <property type="term" value="F:DNA binding"/>
    <property type="evidence" value="ECO:0007669"/>
    <property type="project" value="UniProtKB-KW"/>
</dbReference>
<dbReference type="PANTHER" id="PTHR36924:SF1">
    <property type="entry name" value="ANTITOXIN HIGA-1"/>
    <property type="match status" value="1"/>
</dbReference>
<dbReference type="NCBIfam" id="TIGR02607">
    <property type="entry name" value="antidote_HigA"/>
    <property type="match status" value="1"/>
</dbReference>
<keyword evidence="1" id="KW-0238">DNA-binding</keyword>
<dbReference type="InterPro" id="IPR013430">
    <property type="entry name" value="Toxin_antidote_HigA"/>
</dbReference>
<dbReference type="SUPFAM" id="SSF47413">
    <property type="entry name" value="lambda repressor-like DNA-binding domains"/>
    <property type="match status" value="1"/>
</dbReference>
<reference evidence="3" key="1">
    <citation type="submission" date="2016-10" db="EMBL/GenBank/DDBJ databases">
        <title>Sequence of Gallionella enrichment culture.</title>
        <authorList>
            <person name="Poehlein A."/>
            <person name="Muehling M."/>
            <person name="Daniel R."/>
        </authorList>
    </citation>
    <scope>NUCLEOTIDE SEQUENCE</scope>
</reference>